<dbReference type="InterPro" id="IPR017853">
    <property type="entry name" value="GH"/>
</dbReference>
<protein>
    <submittedName>
        <fullName evidence="7">Glycoside hydrolase family 5 protein</fullName>
    </submittedName>
</protein>
<evidence type="ECO:0000313" key="8">
    <source>
        <dbReference type="Proteomes" id="UP000308652"/>
    </source>
</evidence>
<dbReference type="OrthoDB" id="1887033at2759"/>
<dbReference type="GO" id="GO:0008422">
    <property type="term" value="F:beta-glucosidase activity"/>
    <property type="evidence" value="ECO:0007669"/>
    <property type="project" value="TreeGrafter"/>
</dbReference>
<organism evidence="7 8">
    <name type="scientific">Crucibulum laeve</name>
    <dbReference type="NCBI Taxonomy" id="68775"/>
    <lineage>
        <taxon>Eukaryota</taxon>
        <taxon>Fungi</taxon>
        <taxon>Dikarya</taxon>
        <taxon>Basidiomycota</taxon>
        <taxon>Agaricomycotina</taxon>
        <taxon>Agaricomycetes</taxon>
        <taxon>Agaricomycetidae</taxon>
        <taxon>Agaricales</taxon>
        <taxon>Agaricineae</taxon>
        <taxon>Nidulariaceae</taxon>
        <taxon>Crucibulum</taxon>
    </lineage>
</organism>
<gene>
    <name evidence="7" type="ORF">BDQ12DRAFT_506092</name>
</gene>
<evidence type="ECO:0000256" key="4">
    <source>
        <dbReference type="RuleBase" id="RU361153"/>
    </source>
</evidence>
<comment type="similarity">
    <text evidence="1 4">Belongs to the glycosyl hydrolase 5 (cellulase A) family.</text>
</comment>
<feature type="chain" id="PRO_5023123699" evidence="5">
    <location>
        <begin position="24"/>
        <end position="474"/>
    </location>
</feature>
<sequence>MPSTLFGYYLLAVVAGLAGVASAGLPSKIYGVNLGSWLVLEAWMLPAEWVDMGGQQCDDCSTCIASEFAFAQAFPNTVDAKFDQHWSSWFNQPDVDALVKAGINTVRIPLGYWLVEALVNRKTEFYPRGGFKQLRRGLSQLKKANIAVILDHHALPGVQTAGQMFTGRCTNDVEFYTPANYHRALVWTSVMTALTHLDPVFSSVAAIEAVNEPIMDATQTPGYGDFQKNFVQTVRATEFSVGIPVEGINVPASFKISSNANITSALSQTALAGIFNPEVRSALTEAIPIITKMMIEATLQGVLSSSLGALGVGKRDPLVTNFMDINWQHNSPPNPADAKIGPQAYDNHLYYSYGVADPNEQAYLTHVCNLDRIQNDAALGNSPLFFGEWGLPTQFAATDAFLFKWADAQKFSYSKGAGWIFWNFKIEISTLAGDTARQWSYMEGLRRGYLTQDPSKLHDPHVCDPYITNTTSSA</sequence>
<dbReference type="GO" id="GO:0009251">
    <property type="term" value="P:glucan catabolic process"/>
    <property type="evidence" value="ECO:0007669"/>
    <property type="project" value="TreeGrafter"/>
</dbReference>
<keyword evidence="8" id="KW-1185">Reference proteome</keyword>
<evidence type="ECO:0000256" key="5">
    <source>
        <dbReference type="SAM" id="SignalP"/>
    </source>
</evidence>
<dbReference type="Proteomes" id="UP000308652">
    <property type="component" value="Unassembled WGS sequence"/>
</dbReference>
<dbReference type="PANTHER" id="PTHR31297:SF42">
    <property type="entry name" value="GLYCOSIDE HYDROLASE FAMILY 5 DOMAIN-CONTAINING PROTEIN"/>
    <property type="match status" value="1"/>
</dbReference>
<evidence type="ECO:0000256" key="1">
    <source>
        <dbReference type="ARBA" id="ARBA00005641"/>
    </source>
</evidence>
<dbReference type="PANTHER" id="PTHR31297">
    <property type="entry name" value="GLUCAN ENDO-1,6-BETA-GLUCOSIDASE B"/>
    <property type="match status" value="1"/>
</dbReference>
<dbReference type="GO" id="GO:0009986">
    <property type="term" value="C:cell surface"/>
    <property type="evidence" value="ECO:0007669"/>
    <property type="project" value="TreeGrafter"/>
</dbReference>
<evidence type="ECO:0000256" key="3">
    <source>
        <dbReference type="ARBA" id="ARBA00023295"/>
    </source>
</evidence>
<feature type="domain" description="Glycoside hydrolase family 5" evidence="6">
    <location>
        <begin position="82"/>
        <end position="425"/>
    </location>
</feature>
<keyword evidence="3 4" id="KW-0326">Glycosidase</keyword>
<dbReference type="EMBL" id="ML213598">
    <property type="protein sequence ID" value="TFK39672.1"/>
    <property type="molecule type" value="Genomic_DNA"/>
</dbReference>
<keyword evidence="5" id="KW-0732">Signal</keyword>
<dbReference type="InterPro" id="IPR050386">
    <property type="entry name" value="Glycosyl_hydrolase_5"/>
</dbReference>
<proteinExistence type="inferred from homology"/>
<evidence type="ECO:0000259" key="6">
    <source>
        <dbReference type="Pfam" id="PF00150"/>
    </source>
</evidence>
<name>A0A5C3M394_9AGAR</name>
<reference evidence="7 8" key="1">
    <citation type="journal article" date="2019" name="Nat. Ecol. Evol.">
        <title>Megaphylogeny resolves global patterns of mushroom evolution.</title>
        <authorList>
            <person name="Varga T."/>
            <person name="Krizsan K."/>
            <person name="Foldi C."/>
            <person name="Dima B."/>
            <person name="Sanchez-Garcia M."/>
            <person name="Sanchez-Ramirez S."/>
            <person name="Szollosi G.J."/>
            <person name="Szarkandi J.G."/>
            <person name="Papp V."/>
            <person name="Albert L."/>
            <person name="Andreopoulos W."/>
            <person name="Angelini C."/>
            <person name="Antonin V."/>
            <person name="Barry K.W."/>
            <person name="Bougher N.L."/>
            <person name="Buchanan P."/>
            <person name="Buyck B."/>
            <person name="Bense V."/>
            <person name="Catcheside P."/>
            <person name="Chovatia M."/>
            <person name="Cooper J."/>
            <person name="Damon W."/>
            <person name="Desjardin D."/>
            <person name="Finy P."/>
            <person name="Geml J."/>
            <person name="Haridas S."/>
            <person name="Hughes K."/>
            <person name="Justo A."/>
            <person name="Karasinski D."/>
            <person name="Kautmanova I."/>
            <person name="Kiss B."/>
            <person name="Kocsube S."/>
            <person name="Kotiranta H."/>
            <person name="LaButti K.M."/>
            <person name="Lechner B.E."/>
            <person name="Liimatainen K."/>
            <person name="Lipzen A."/>
            <person name="Lukacs Z."/>
            <person name="Mihaltcheva S."/>
            <person name="Morgado L.N."/>
            <person name="Niskanen T."/>
            <person name="Noordeloos M.E."/>
            <person name="Ohm R.A."/>
            <person name="Ortiz-Santana B."/>
            <person name="Ovrebo C."/>
            <person name="Racz N."/>
            <person name="Riley R."/>
            <person name="Savchenko A."/>
            <person name="Shiryaev A."/>
            <person name="Soop K."/>
            <person name="Spirin V."/>
            <person name="Szebenyi C."/>
            <person name="Tomsovsky M."/>
            <person name="Tulloss R.E."/>
            <person name="Uehling J."/>
            <person name="Grigoriev I.V."/>
            <person name="Vagvolgyi C."/>
            <person name="Papp T."/>
            <person name="Martin F.M."/>
            <person name="Miettinen O."/>
            <person name="Hibbett D.S."/>
            <person name="Nagy L.G."/>
        </authorList>
    </citation>
    <scope>NUCLEOTIDE SEQUENCE [LARGE SCALE GENOMIC DNA]</scope>
    <source>
        <strain evidence="7 8">CBS 166.37</strain>
    </source>
</reference>
<keyword evidence="2 4" id="KW-0378">Hydrolase</keyword>
<dbReference type="AlphaFoldDB" id="A0A5C3M394"/>
<accession>A0A5C3M394</accession>
<dbReference type="Pfam" id="PF00150">
    <property type="entry name" value="Cellulase"/>
    <property type="match status" value="1"/>
</dbReference>
<dbReference type="Gene3D" id="3.20.20.80">
    <property type="entry name" value="Glycosidases"/>
    <property type="match status" value="2"/>
</dbReference>
<evidence type="ECO:0000313" key="7">
    <source>
        <dbReference type="EMBL" id="TFK39672.1"/>
    </source>
</evidence>
<dbReference type="InterPro" id="IPR001547">
    <property type="entry name" value="Glyco_hydro_5"/>
</dbReference>
<evidence type="ECO:0000256" key="2">
    <source>
        <dbReference type="ARBA" id="ARBA00022801"/>
    </source>
</evidence>
<dbReference type="SUPFAM" id="SSF51445">
    <property type="entry name" value="(Trans)glycosidases"/>
    <property type="match status" value="1"/>
</dbReference>
<dbReference type="GO" id="GO:0005576">
    <property type="term" value="C:extracellular region"/>
    <property type="evidence" value="ECO:0007669"/>
    <property type="project" value="TreeGrafter"/>
</dbReference>
<feature type="signal peptide" evidence="5">
    <location>
        <begin position="1"/>
        <end position="23"/>
    </location>
</feature>
<dbReference type="STRING" id="68775.A0A5C3M394"/>